<dbReference type="Pfam" id="PF00400">
    <property type="entry name" value="WD40"/>
    <property type="match status" value="5"/>
</dbReference>
<evidence type="ECO:0000313" key="3">
    <source>
        <dbReference type="EMBL" id="KKY19760.1"/>
    </source>
</evidence>
<dbReference type="SMART" id="SM00320">
    <property type="entry name" value="WD40"/>
    <property type="match status" value="5"/>
</dbReference>
<evidence type="ECO:0000256" key="1">
    <source>
        <dbReference type="PROSITE-ProRule" id="PRU00221"/>
    </source>
</evidence>
<dbReference type="InterPro" id="IPR051859">
    <property type="entry name" value="DCAF"/>
</dbReference>
<keyword evidence="4" id="KW-1185">Reference proteome</keyword>
<dbReference type="Gene3D" id="2.130.10.10">
    <property type="entry name" value="YVTN repeat-like/Quinoprotein amine dehydrogenase"/>
    <property type="match status" value="2"/>
</dbReference>
<feature type="region of interest" description="Disordered" evidence="2">
    <location>
        <begin position="139"/>
        <end position="170"/>
    </location>
</feature>
<dbReference type="SUPFAM" id="SSF50978">
    <property type="entry name" value="WD40 repeat-like"/>
    <property type="match status" value="1"/>
</dbReference>
<organism evidence="3 4">
    <name type="scientific">Phaeomoniella chlamydospora</name>
    <name type="common">Phaeoacremonium chlamydosporum</name>
    <dbReference type="NCBI Taxonomy" id="158046"/>
    <lineage>
        <taxon>Eukaryota</taxon>
        <taxon>Fungi</taxon>
        <taxon>Dikarya</taxon>
        <taxon>Ascomycota</taxon>
        <taxon>Pezizomycotina</taxon>
        <taxon>Eurotiomycetes</taxon>
        <taxon>Chaetothyriomycetidae</taxon>
        <taxon>Phaeomoniellales</taxon>
        <taxon>Phaeomoniellaceae</taxon>
        <taxon>Phaeomoniella</taxon>
    </lineage>
</organism>
<dbReference type="InterPro" id="IPR015943">
    <property type="entry name" value="WD40/YVTN_repeat-like_dom_sf"/>
</dbReference>
<feature type="repeat" description="WD" evidence="1">
    <location>
        <begin position="345"/>
        <end position="386"/>
    </location>
</feature>
<feature type="repeat" description="WD" evidence="1">
    <location>
        <begin position="387"/>
        <end position="421"/>
    </location>
</feature>
<feature type="compositionally biased region" description="Acidic residues" evidence="2">
    <location>
        <begin position="15"/>
        <end position="68"/>
    </location>
</feature>
<protein>
    <submittedName>
        <fullName evidence="3">Putative wd repeat protein</fullName>
    </submittedName>
</protein>
<feature type="repeat" description="WD" evidence="1">
    <location>
        <begin position="434"/>
        <end position="475"/>
    </location>
</feature>
<dbReference type="GO" id="GO:0043161">
    <property type="term" value="P:proteasome-mediated ubiquitin-dependent protein catabolic process"/>
    <property type="evidence" value="ECO:0007669"/>
    <property type="project" value="TreeGrafter"/>
</dbReference>
<dbReference type="OrthoDB" id="63070at2759"/>
<keyword evidence="1" id="KW-0853">WD repeat</keyword>
<dbReference type="PROSITE" id="PS50082">
    <property type="entry name" value="WD_REPEATS_2"/>
    <property type="match status" value="3"/>
</dbReference>
<dbReference type="EMBL" id="LCWF01000106">
    <property type="protein sequence ID" value="KKY19760.1"/>
    <property type="molecule type" value="Genomic_DNA"/>
</dbReference>
<evidence type="ECO:0000313" key="4">
    <source>
        <dbReference type="Proteomes" id="UP000053317"/>
    </source>
</evidence>
<gene>
    <name evidence="3" type="ORF">UCRPC4_g04461</name>
</gene>
<name>A0A0G2GSK0_PHACM</name>
<dbReference type="PANTHER" id="PTHR19847:SF7">
    <property type="entry name" value="DDB1- AND CUL4-ASSOCIATED FACTOR 11"/>
    <property type="match status" value="1"/>
</dbReference>
<dbReference type="FunFam" id="2.130.10.10:FF:000557">
    <property type="entry name" value="WD repeat protein"/>
    <property type="match status" value="1"/>
</dbReference>
<feature type="region of interest" description="Disordered" evidence="2">
    <location>
        <begin position="1"/>
        <end position="101"/>
    </location>
</feature>
<dbReference type="InterPro" id="IPR001680">
    <property type="entry name" value="WD40_rpt"/>
</dbReference>
<dbReference type="AlphaFoldDB" id="A0A0G2GSK0"/>
<dbReference type="PANTHER" id="PTHR19847">
    <property type="entry name" value="DDB1- AND CUL4-ASSOCIATED FACTOR 11"/>
    <property type="match status" value="1"/>
</dbReference>
<reference evidence="3 4" key="1">
    <citation type="submission" date="2015-05" db="EMBL/GenBank/DDBJ databases">
        <title>Distinctive expansion of gene families associated with plant cell wall degradation and secondary metabolism in the genomes of grapevine trunk pathogens.</title>
        <authorList>
            <person name="Lawrence D.P."/>
            <person name="Travadon R."/>
            <person name="Rolshausen P.E."/>
            <person name="Baumgartner K."/>
        </authorList>
    </citation>
    <scope>NUCLEOTIDE SEQUENCE [LARGE SCALE GENOMIC DNA]</scope>
    <source>
        <strain evidence="3">UCRPC4</strain>
    </source>
</reference>
<comment type="caution">
    <text evidence="3">The sequence shown here is derived from an EMBL/GenBank/DDBJ whole genome shotgun (WGS) entry which is preliminary data.</text>
</comment>
<dbReference type="GO" id="GO:0080008">
    <property type="term" value="C:Cul4-RING E3 ubiquitin ligase complex"/>
    <property type="evidence" value="ECO:0007669"/>
    <property type="project" value="TreeGrafter"/>
</dbReference>
<feature type="region of interest" description="Disordered" evidence="2">
    <location>
        <begin position="652"/>
        <end position="702"/>
    </location>
</feature>
<accession>A0A0G2GSK0</accession>
<evidence type="ECO:0000256" key="2">
    <source>
        <dbReference type="SAM" id="MobiDB-lite"/>
    </source>
</evidence>
<dbReference type="Proteomes" id="UP000053317">
    <property type="component" value="Unassembled WGS sequence"/>
</dbReference>
<sequence>MSTNPQTRSRSDPYDWVDDDDDMDYDPSMEMSETNEELYDIDENEFDEEDEEEEDDEEDDDDYEDAAEELGGIDIQFTIEPDTGNVGNEDETGTGDAATEARPIRVTTQQIVRLLGANGLRRMLQSHGLIGNGIIRGLDDDEDHAGYGGTLRRRRRRPKDENRFPKVPSDEGKVLMKSGIYGAADTWADRRRHRKANISQRLMWRRLGVEARGTQKRANQLIAQSMVPTSTTADKIIHYDSRCYSGQFSDDGNFFFSCAQDFKVRMYDTSNPYEWKYYKTVDYPFGQWTITDATLSPDNKYLAYSSIRHMVCLAPTDPSDRSEPHLLDFTNASRANERRSQFGFMGRHGFGIWSLRFSGDGREIVAGTSDRSVVVYDVERAETVMTVQNHEDDVNAVCFGDESSPHILYSGSDDTTLRVWDRRSLGDHREAGVFMGHTEGLTYVDSKGDGRYVLSNGKDQTMKLWDLRKMMTTADFDKIDPAQFTRRFDYRFQHYSEDDYEPHPHDCSVVTFRGHSVLKTLIRCHFSPPGSTNNRYVYSGSEDGKVYIYNLDATLAGKIDVSKATRHSRPRHPDLFYDTGYGDSRGRSTWKTCVRDASWHPNVPIIAATSWNGWGMATGTCTVHSWSDGMDSDEADYAPMGTSYNDKLQIKEECRNPASRGGVRTREREEGGGLRSHVVPPRRHGYDDDDEELEEDEPDILW</sequence>
<dbReference type="InterPro" id="IPR036322">
    <property type="entry name" value="WD40_repeat_dom_sf"/>
</dbReference>
<dbReference type="PROSITE" id="PS50294">
    <property type="entry name" value="WD_REPEATS_REGION"/>
    <property type="match status" value="2"/>
</dbReference>
<feature type="compositionally biased region" description="Acidic residues" evidence="2">
    <location>
        <begin position="687"/>
        <end position="702"/>
    </location>
</feature>
<reference evidence="3 4" key="2">
    <citation type="submission" date="2015-05" db="EMBL/GenBank/DDBJ databases">
        <authorList>
            <person name="Morales-Cruz A."/>
            <person name="Amrine K.C."/>
            <person name="Cantu D."/>
        </authorList>
    </citation>
    <scope>NUCLEOTIDE SEQUENCE [LARGE SCALE GENOMIC DNA]</scope>
    <source>
        <strain evidence="3">UCRPC4</strain>
    </source>
</reference>
<proteinExistence type="predicted"/>
<feature type="compositionally biased region" description="Basic and acidic residues" evidence="2">
    <location>
        <begin position="158"/>
        <end position="170"/>
    </location>
</feature>